<protein>
    <submittedName>
        <fullName evidence="2">Uncharacterized protein</fullName>
    </submittedName>
</protein>
<proteinExistence type="predicted"/>
<reference evidence="2" key="1">
    <citation type="submission" date="2019-11" db="EMBL/GenBank/DDBJ databases">
        <authorList>
            <person name="Liu Y."/>
            <person name="Hou J."/>
            <person name="Li T.-Q."/>
            <person name="Guan C.-H."/>
            <person name="Wu X."/>
            <person name="Wu H.-Z."/>
            <person name="Ling F."/>
            <person name="Zhang R."/>
            <person name="Shi X.-G."/>
            <person name="Ren J.-P."/>
            <person name="Chen E.-F."/>
            <person name="Sun J.-M."/>
        </authorList>
    </citation>
    <scope>NUCLEOTIDE SEQUENCE</scope>
    <source>
        <strain evidence="2">Adult_tree_wgs_1</strain>
        <tissue evidence="2">Leaves</tissue>
    </source>
</reference>
<organism evidence="2 3">
    <name type="scientific">Rhododendron simsii</name>
    <name type="common">Sims's rhododendron</name>
    <dbReference type="NCBI Taxonomy" id="118357"/>
    <lineage>
        <taxon>Eukaryota</taxon>
        <taxon>Viridiplantae</taxon>
        <taxon>Streptophyta</taxon>
        <taxon>Embryophyta</taxon>
        <taxon>Tracheophyta</taxon>
        <taxon>Spermatophyta</taxon>
        <taxon>Magnoliopsida</taxon>
        <taxon>eudicotyledons</taxon>
        <taxon>Gunneridae</taxon>
        <taxon>Pentapetalae</taxon>
        <taxon>asterids</taxon>
        <taxon>Ericales</taxon>
        <taxon>Ericaceae</taxon>
        <taxon>Ericoideae</taxon>
        <taxon>Rhodoreae</taxon>
        <taxon>Rhododendron</taxon>
    </lineage>
</organism>
<dbReference type="Proteomes" id="UP000626092">
    <property type="component" value="Unassembled WGS sequence"/>
</dbReference>
<evidence type="ECO:0000313" key="2">
    <source>
        <dbReference type="EMBL" id="KAF7123694.1"/>
    </source>
</evidence>
<feature type="region of interest" description="Disordered" evidence="1">
    <location>
        <begin position="114"/>
        <end position="135"/>
    </location>
</feature>
<gene>
    <name evidence="2" type="ORF">RHSIM_Rhsim12G0009700</name>
</gene>
<dbReference type="EMBL" id="WJXA01000012">
    <property type="protein sequence ID" value="KAF7123694.1"/>
    <property type="molecule type" value="Genomic_DNA"/>
</dbReference>
<comment type="caution">
    <text evidence="2">The sequence shown here is derived from an EMBL/GenBank/DDBJ whole genome shotgun (WGS) entry which is preliminary data.</text>
</comment>
<evidence type="ECO:0000256" key="1">
    <source>
        <dbReference type="SAM" id="MobiDB-lite"/>
    </source>
</evidence>
<dbReference type="AlphaFoldDB" id="A0A834L8L7"/>
<dbReference type="OrthoDB" id="10514450at2759"/>
<accession>A0A834L8L7</accession>
<sequence>MIGQTHGVSIAMWDNRGDHIVQGEAYDGVMHRPLPTLVRFNALPWKACGDIMSLHSIPIINEVFGRRCSLDVQLHAYTLAVEALRAHDEHHRLSRLGVSYPLPAQDLRCQEEVNHSYEEQEAATQAEEENMTSML</sequence>
<keyword evidence="3" id="KW-1185">Reference proteome</keyword>
<feature type="compositionally biased region" description="Acidic residues" evidence="1">
    <location>
        <begin position="126"/>
        <end position="135"/>
    </location>
</feature>
<name>A0A834L8L7_RHOSS</name>
<evidence type="ECO:0000313" key="3">
    <source>
        <dbReference type="Proteomes" id="UP000626092"/>
    </source>
</evidence>